<keyword evidence="1" id="KW-0732">Signal</keyword>
<dbReference type="AlphaFoldDB" id="X1NIL5"/>
<dbReference type="InterPro" id="IPR038404">
    <property type="entry name" value="TRAP_DctP_sf"/>
</dbReference>
<dbReference type="EMBL" id="BARV01017729">
    <property type="protein sequence ID" value="GAI26640.1"/>
    <property type="molecule type" value="Genomic_DNA"/>
</dbReference>
<dbReference type="Pfam" id="PF03480">
    <property type="entry name" value="DctP"/>
    <property type="match status" value="1"/>
</dbReference>
<reference evidence="2" key="1">
    <citation type="journal article" date="2014" name="Front. Microbiol.">
        <title>High frequency of phylogenetically diverse reductive dehalogenase-homologous genes in deep subseafloor sedimentary metagenomes.</title>
        <authorList>
            <person name="Kawai M."/>
            <person name="Futagami T."/>
            <person name="Toyoda A."/>
            <person name="Takaki Y."/>
            <person name="Nishi S."/>
            <person name="Hori S."/>
            <person name="Arai W."/>
            <person name="Tsubouchi T."/>
            <person name="Morono Y."/>
            <person name="Uchiyama I."/>
            <person name="Ito T."/>
            <person name="Fujiyama A."/>
            <person name="Inagaki F."/>
            <person name="Takami H."/>
        </authorList>
    </citation>
    <scope>NUCLEOTIDE SEQUENCE</scope>
    <source>
        <strain evidence="2">Expedition CK06-06</strain>
    </source>
</reference>
<organism evidence="2">
    <name type="scientific">marine sediment metagenome</name>
    <dbReference type="NCBI Taxonomy" id="412755"/>
    <lineage>
        <taxon>unclassified sequences</taxon>
        <taxon>metagenomes</taxon>
        <taxon>ecological metagenomes</taxon>
    </lineage>
</organism>
<protein>
    <recommendedName>
        <fullName evidence="3">TRAP transporter substrate-binding protein DctP</fullName>
    </recommendedName>
</protein>
<dbReference type="NCBIfam" id="NF037995">
    <property type="entry name" value="TRAP_S1"/>
    <property type="match status" value="1"/>
</dbReference>
<evidence type="ECO:0000313" key="2">
    <source>
        <dbReference type="EMBL" id="GAI26640.1"/>
    </source>
</evidence>
<dbReference type="PANTHER" id="PTHR33376">
    <property type="match status" value="1"/>
</dbReference>
<gene>
    <name evidence="2" type="ORF">S06H3_30144</name>
</gene>
<feature type="non-terminal residue" evidence="2">
    <location>
        <position position="1"/>
    </location>
</feature>
<name>X1NIL5_9ZZZZ</name>
<comment type="caution">
    <text evidence="2">The sequence shown here is derived from an EMBL/GenBank/DDBJ whole genome shotgun (WGS) entry which is preliminary data.</text>
</comment>
<evidence type="ECO:0008006" key="3">
    <source>
        <dbReference type="Google" id="ProtNLM"/>
    </source>
</evidence>
<proteinExistence type="predicted"/>
<evidence type="ECO:0000256" key="1">
    <source>
        <dbReference type="ARBA" id="ARBA00022729"/>
    </source>
</evidence>
<dbReference type="GO" id="GO:0055085">
    <property type="term" value="P:transmembrane transport"/>
    <property type="evidence" value="ECO:0007669"/>
    <property type="project" value="InterPro"/>
</dbReference>
<accession>X1NIL5</accession>
<dbReference type="PANTHER" id="PTHR33376:SF4">
    <property type="entry name" value="SIALIC ACID-BINDING PERIPLASMIC PROTEIN SIAP"/>
    <property type="match status" value="1"/>
</dbReference>
<sequence>HLYRVLTGPTGRKYWDELTKSGLRVLDIWYLGTRELNLTKKAGVVRRPEGLKGIKLRMPNVEAWLDVGRALGAEPTPLGFGEVYMALKTGTVDGQDNPLPTDCSAKFCEVTHYIILTDHMIGFITPVINEKLWQSMPEKYRVYIKKAIQVARFYQNRIVLEQEAKLLGKFVKDYGMEIIIPDKQAFMENVKKFYSQPKFDKKWGKGIYAKIQAIE</sequence>
<dbReference type="Gene3D" id="3.40.190.170">
    <property type="entry name" value="Bacterial extracellular solute-binding protein, family 7"/>
    <property type="match status" value="1"/>
</dbReference>
<dbReference type="InterPro" id="IPR018389">
    <property type="entry name" value="DctP_fam"/>
</dbReference>